<dbReference type="Gene3D" id="3.10.350.10">
    <property type="entry name" value="LysM domain"/>
    <property type="match status" value="2"/>
</dbReference>
<organism evidence="3 4">
    <name type="scientific">Alicyclobacillus fodiniaquatilis</name>
    <dbReference type="NCBI Taxonomy" id="1661150"/>
    <lineage>
        <taxon>Bacteria</taxon>
        <taxon>Bacillati</taxon>
        <taxon>Bacillota</taxon>
        <taxon>Bacilli</taxon>
        <taxon>Bacillales</taxon>
        <taxon>Alicyclobacillaceae</taxon>
        <taxon>Alicyclobacillus</taxon>
    </lineage>
</organism>
<feature type="domain" description="LysM" evidence="2">
    <location>
        <begin position="27"/>
        <end position="71"/>
    </location>
</feature>
<protein>
    <submittedName>
        <fullName evidence="3">LysM peptidoglycan-binding domain-containing protein</fullName>
    </submittedName>
</protein>
<gene>
    <name evidence="3" type="ORF">ACFSB2_12765</name>
</gene>
<evidence type="ECO:0000256" key="1">
    <source>
        <dbReference type="SAM" id="SignalP"/>
    </source>
</evidence>
<dbReference type="RefSeq" id="WP_377943448.1">
    <property type="nucleotide sequence ID" value="NZ_JBHUCX010000029.1"/>
</dbReference>
<dbReference type="CDD" id="cd00118">
    <property type="entry name" value="LysM"/>
    <property type="match status" value="2"/>
</dbReference>
<reference evidence="4" key="1">
    <citation type="journal article" date="2019" name="Int. J. Syst. Evol. Microbiol.">
        <title>The Global Catalogue of Microorganisms (GCM) 10K type strain sequencing project: providing services to taxonomists for standard genome sequencing and annotation.</title>
        <authorList>
            <consortium name="The Broad Institute Genomics Platform"/>
            <consortium name="The Broad Institute Genome Sequencing Center for Infectious Disease"/>
            <person name="Wu L."/>
            <person name="Ma J."/>
        </authorList>
    </citation>
    <scope>NUCLEOTIDE SEQUENCE [LARGE SCALE GENOMIC DNA]</scope>
    <source>
        <strain evidence="4">CGMCC 1.12286</strain>
    </source>
</reference>
<feature type="chain" id="PRO_5045339875" evidence="1">
    <location>
        <begin position="27"/>
        <end position="262"/>
    </location>
</feature>
<dbReference type="SUPFAM" id="SSF54106">
    <property type="entry name" value="LysM domain"/>
    <property type="match status" value="2"/>
</dbReference>
<dbReference type="SMART" id="SM00257">
    <property type="entry name" value="LysM"/>
    <property type="match status" value="2"/>
</dbReference>
<sequence>MRIKSWIIGTATAAATLLAGVGSAFAATYTVQGGQTLWTISQAEHVSISALESANPSVNPADLLVGTALNIPDSSTGASSTSSDAVTSAAYVVQPSDTLWKIAADYGISLNNLLADNPSATAGNLQIGQEIAIPTTSTVAQNLYWMERVIHAEADGETEEAQIGVGDVIANRMANGAYGGDTVADVVFQVISGAYQFTSVENGTIYGTPDAMNIQAAIDVLQDKDDVVPNAYVFFNPSETPANSWVWSQPVIAQIDDFDFAE</sequence>
<dbReference type="EMBL" id="JBHUCX010000029">
    <property type="protein sequence ID" value="MFD1675567.1"/>
    <property type="molecule type" value="Genomic_DNA"/>
</dbReference>
<dbReference type="InterPro" id="IPR018392">
    <property type="entry name" value="LysM"/>
</dbReference>
<keyword evidence="4" id="KW-1185">Reference proteome</keyword>
<dbReference type="Proteomes" id="UP001597079">
    <property type="component" value="Unassembled WGS sequence"/>
</dbReference>
<dbReference type="InterPro" id="IPR011105">
    <property type="entry name" value="Cell_wall_hydrolase_SleB"/>
</dbReference>
<feature type="signal peptide" evidence="1">
    <location>
        <begin position="1"/>
        <end position="26"/>
    </location>
</feature>
<dbReference type="PANTHER" id="PTHR33734:SF22">
    <property type="entry name" value="MEMBRANE-BOUND LYTIC MUREIN TRANSGLYCOSYLASE D"/>
    <property type="match status" value="1"/>
</dbReference>
<evidence type="ECO:0000259" key="2">
    <source>
        <dbReference type="PROSITE" id="PS51782"/>
    </source>
</evidence>
<accession>A0ABW4JGV7</accession>
<evidence type="ECO:0000313" key="3">
    <source>
        <dbReference type="EMBL" id="MFD1675567.1"/>
    </source>
</evidence>
<name>A0ABW4JGV7_9BACL</name>
<dbReference type="Pfam" id="PF07486">
    <property type="entry name" value="Hydrolase_2"/>
    <property type="match status" value="1"/>
</dbReference>
<keyword evidence="1" id="KW-0732">Signal</keyword>
<feature type="domain" description="LysM" evidence="2">
    <location>
        <begin position="89"/>
        <end position="133"/>
    </location>
</feature>
<proteinExistence type="predicted"/>
<evidence type="ECO:0000313" key="4">
    <source>
        <dbReference type="Proteomes" id="UP001597079"/>
    </source>
</evidence>
<dbReference type="PROSITE" id="PS51782">
    <property type="entry name" value="LYSM"/>
    <property type="match status" value="2"/>
</dbReference>
<dbReference type="Gene3D" id="1.10.10.2520">
    <property type="entry name" value="Cell wall hydrolase SleB, domain 1"/>
    <property type="match status" value="1"/>
</dbReference>
<dbReference type="Pfam" id="PF01476">
    <property type="entry name" value="LysM"/>
    <property type="match status" value="2"/>
</dbReference>
<dbReference type="PANTHER" id="PTHR33734">
    <property type="entry name" value="LYSM DOMAIN-CONTAINING GPI-ANCHORED PROTEIN 2"/>
    <property type="match status" value="1"/>
</dbReference>
<comment type="caution">
    <text evidence="3">The sequence shown here is derived from an EMBL/GenBank/DDBJ whole genome shotgun (WGS) entry which is preliminary data.</text>
</comment>
<dbReference type="InterPro" id="IPR036779">
    <property type="entry name" value="LysM_dom_sf"/>
</dbReference>
<dbReference type="InterPro" id="IPR042047">
    <property type="entry name" value="SleB_dom1"/>
</dbReference>